<dbReference type="EMBL" id="FTOL01000015">
    <property type="protein sequence ID" value="SIT25650.1"/>
    <property type="molecule type" value="Genomic_DNA"/>
</dbReference>
<dbReference type="Proteomes" id="UP000186744">
    <property type="component" value="Unassembled WGS sequence"/>
</dbReference>
<gene>
    <name evidence="1" type="ORF">SAMN05421786_11547</name>
</gene>
<reference evidence="2" key="1">
    <citation type="submission" date="2017-01" db="EMBL/GenBank/DDBJ databases">
        <authorList>
            <person name="Varghese N."/>
            <person name="Submissions S."/>
        </authorList>
    </citation>
    <scope>NUCLEOTIDE SEQUENCE [LARGE SCALE GENOMIC DNA]</scope>
    <source>
        <strain evidence="2">DSM 18017</strain>
    </source>
</reference>
<dbReference type="STRING" id="373668.SAMN05421786_11547"/>
<protein>
    <submittedName>
        <fullName evidence="1">Uncharacterized protein</fullName>
    </submittedName>
</protein>
<evidence type="ECO:0000313" key="1">
    <source>
        <dbReference type="EMBL" id="SIT25650.1"/>
    </source>
</evidence>
<name>A0A1N7QRV2_9FLAO</name>
<proteinExistence type="predicted"/>
<evidence type="ECO:0000313" key="2">
    <source>
        <dbReference type="Proteomes" id="UP000186744"/>
    </source>
</evidence>
<dbReference type="AlphaFoldDB" id="A0A1N7QRV2"/>
<sequence>MVTNIARVKSVNENEGTCVLIDEDDQEYLEVRLKPVLSDKNSFIQIPKIGSFVLAIRIEDDEDWMIIASDEVDKFLWNVGETKLELTDKILIEAGNQNLLKLMDRLFTVIERGYQTNTGSTIKLILEPEFNSIKNDFKSLLK</sequence>
<accession>A0A1N7QRV2</accession>
<organism evidence="1 2">
    <name type="scientific">Chryseobacterium ureilyticum</name>
    <dbReference type="NCBI Taxonomy" id="373668"/>
    <lineage>
        <taxon>Bacteria</taxon>
        <taxon>Pseudomonadati</taxon>
        <taxon>Bacteroidota</taxon>
        <taxon>Flavobacteriia</taxon>
        <taxon>Flavobacteriales</taxon>
        <taxon>Weeksellaceae</taxon>
        <taxon>Chryseobacterium group</taxon>
        <taxon>Chryseobacterium</taxon>
    </lineage>
</organism>
<keyword evidence="2" id="KW-1185">Reference proteome</keyword>